<evidence type="ECO:0000256" key="12">
    <source>
        <dbReference type="ARBA" id="ARBA00048366"/>
    </source>
</evidence>
<evidence type="ECO:0000256" key="5">
    <source>
        <dbReference type="ARBA" id="ARBA00022490"/>
    </source>
</evidence>
<dbReference type="GO" id="GO:0000049">
    <property type="term" value="F:tRNA binding"/>
    <property type="evidence" value="ECO:0007669"/>
    <property type="project" value="TreeGrafter"/>
</dbReference>
<gene>
    <name evidence="16" type="ORF">ENN70_04575</name>
    <name evidence="18" type="ORF">ENR21_01430</name>
    <name evidence="17" type="ORF">ENW66_00680</name>
</gene>
<reference evidence="18" key="1">
    <citation type="journal article" date="2020" name="mSystems">
        <title>Genome- and Community-Level Interaction Insights into Carbon Utilization and Element Cycling Functions of Hydrothermarchaeota in Hydrothermal Sediment.</title>
        <authorList>
            <person name="Zhou Z."/>
            <person name="Liu Y."/>
            <person name="Xu W."/>
            <person name="Pan J."/>
            <person name="Luo Z.H."/>
            <person name="Li M."/>
        </authorList>
    </citation>
    <scope>NUCLEOTIDE SEQUENCE [LARGE SCALE GENOMIC DNA]</scope>
    <source>
        <strain evidence="16">SpSt-12</strain>
        <strain evidence="18">SpSt-38</strain>
        <strain evidence="17">SpSt-87</strain>
    </source>
</reference>
<dbReference type="EMBL" id="DSQD01000048">
    <property type="protein sequence ID" value="HGF87108.1"/>
    <property type="molecule type" value="Genomic_DNA"/>
</dbReference>
<dbReference type="GO" id="GO:0061710">
    <property type="term" value="F:L-threonylcarbamoyladenylate synthase"/>
    <property type="evidence" value="ECO:0007669"/>
    <property type="project" value="UniProtKB-EC"/>
</dbReference>
<dbReference type="Pfam" id="PF03481">
    <property type="entry name" value="Sua5_C"/>
    <property type="match status" value="1"/>
</dbReference>
<evidence type="ECO:0000313" key="16">
    <source>
        <dbReference type="EMBL" id="HET21352.1"/>
    </source>
</evidence>
<evidence type="ECO:0000256" key="8">
    <source>
        <dbReference type="ARBA" id="ARBA00022695"/>
    </source>
</evidence>
<evidence type="ECO:0000256" key="2">
    <source>
        <dbReference type="ARBA" id="ARBA00007663"/>
    </source>
</evidence>
<dbReference type="Gene3D" id="3.90.870.10">
    <property type="entry name" value="DHBP synthase"/>
    <property type="match status" value="1"/>
</dbReference>
<keyword evidence="7 13" id="KW-0819">tRNA processing</keyword>
<dbReference type="PIRSF" id="PIRSF004930">
    <property type="entry name" value="Tln_factor_SUA5"/>
    <property type="match status" value="1"/>
</dbReference>
<feature type="binding site" evidence="14">
    <location>
        <position position="115"/>
    </location>
    <ligand>
        <name>L-threonine</name>
        <dbReference type="ChEBI" id="CHEBI:57926"/>
    </ligand>
</feature>
<evidence type="ECO:0000256" key="13">
    <source>
        <dbReference type="PIRNR" id="PIRNR004930"/>
    </source>
</evidence>
<evidence type="ECO:0000256" key="6">
    <source>
        <dbReference type="ARBA" id="ARBA00022679"/>
    </source>
</evidence>
<evidence type="ECO:0000256" key="10">
    <source>
        <dbReference type="ARBA" id="ARBA00022840"/>
    </source>
</evidence>
<dbReference type="InterPro" id="IPR050156">
    <property type="entry name" value="TC-AMP_synthase_SUA5"/>
</dbReference>
<feature type="domain" description="YrdC-like" evidence="15">
    <location>
        <begin position="9"/>
        <end position="192"/>
    </location>
</feature>
<sequence>MAEILEPTKEGILRAAELLKEGGIVAFPTETVYGMGCDATNEKALKRLYEVKGRSPDKPFIVGVWSKDIVSKIAEVDDRAIKMVDLYFPGPLTIVLRSKGVLPQILSPEGKIAVRMPAHHVPLGLMEKLERPIVVPSANISGRPSLTRWEHVVEELGERIDAVIKGECRVGIESTIVDLTVNPARILRVGAIDVGRIRKHLEVVVESKKDTYTLSCPVYVFTGDRAKEKIKEFAEEMKRKGKKVAVIAREKITDDSIKIGKSPEEYSSKLFDAVREAESKRPDLIVIEGIMEHEGIMDRLLRLAGERVFRV</sequence>
<proteinExistence type="inferred from homology"/>
<comment type="caution">
    <text evidence="18">The sequence shown here is derived from an EMBL/GenBank/DDBJ whole genome shotgun (WGS) entry which is preliminary data.</text>
</comment>
<protein>
    <recommendedName>
        <fullName evidence="4 13">Threonylcarbamoyl-AMP synthase</fullName>
        <shortName evidence="13">TC-AMP synthase</shortName>
        <ecNumber evidence="3 13">2.7.7.87</ecNumber>
    </recommendedName>
    <alternativeName>
        <fullName evidence="11 13">L-threonylcarbamoyladenylate synthase</fullName>
    </alternativeName>
</protein>
<evidence type="ECO:0000259" key="15">
    <source>
        <dbReference type="PROSITE" id="PS51163"/>
    </source>
</evidence>
<evidence type="ECO:0000313" key="17">
    <source>
        <dbReference type="EMBL" id="HFW31459.1"/>
    </source>
</evidence>
<evidence type="ECO:0000256" key="1">
    <source>
        <dbReference type="ARBA" id="ARBA00004496"/>
    </source>
</evidence>
<comment type="catalytic activity">
    <reaction evidence="12 13">
        <text>L-threonine + hydrogencarbonate + ATP = L-threonylcarbamoyladenylate + diphosphate + H2O</text>
        <dbReference type="Rhea" id="RHEA:36407"/>
        <dbReference type="ChEBI" id="CHEBI:15377"/>
        <dbReference type="ChEBI" id="CHEBI:17544"/>
        <dbReference type="ChEBI" id="CHEBI:30616"/>
        <dbReference type="ChEBI" id="CHEBI:33019"/>
        <dbReference type="ChEBI" id="CHEBI:57926"/>
        <dbReference type="ChEBI" id="CHEBI:73682"/>
        <dbReference type="EC" id="2.7.7.87"/>
    </reaction>
</comment>
<dbReference type="GO" id="GO:0005737">
    <property type="term" value="C:cytoplasm"/>
    <property type="evidence" value="ECO:0007669"/>
    <property type="project" value="UniProtKB-SubCell"/>
</dbReference>
<dbReference type="SUPFAM" id="SSF55821">
    <property type="entry name" value="YrdC/RibB"/>
    <property type="match status" value="1"/>
</dbReference>
<evidence type="ECO:0000256" key="11">
    <source>
        <dbReference type="ARBA" id="ARBA00029774"/>
    </source>
</evidence>
<dbReference type="InterPro" id="IPR005145">
    <property type="entry name" value="Sua5_C"/>
</dbReference>
<evidence type="ECO:0000313" key="18">
    <source>
        <dbReference type="EMBL" id="HGF87108.1"/>
    </source>
</evidence>
<feature type="binding site" evidence="14">
    <location>
        <position position="188"/>
    </location>
    <ligand>
        <name>ATP</name>
        <dbReference type="ChEBI" id="CHEBI:30616"/>
    </ligand>
</feature>
<evidence type="ECO:0000256" key="14">
    <source>
        <dbReference type="PIRSR" id="PIRSR004930-1"/>
    </source>
</evidence>
<dbReference type="InterPro" id="IPR006070">
    <property type="entry name" value="Sua5-like_dom"/>
</dbReference>
<dbReference type="PROSITE" id="PS51163">
    <property type="entry name" value="YRDC"/>
    <property type="match status" value="1"/>
</dbReference>
<keyword evidence="6 13" id="KW-0808">Transferase</keyword>
<dbReference type="PANTHER" id="PTHR17490">
    <property type="entry name" value="SUA5"/>
    <property type="match status" value="1"/>
</dbReference>
<dbReference type="GO" id="GO:0003725">
    <property type="term" value="F:double-stranded RNA binding"/>
    <property type="evidence" value="ECO:0007669"/>
    <property type="project" value="UniProtKB-UniRule"/>
</dbReference>
<dbReference type="AlphaFoldDB" id="A0A7C3ZFW5"/>
<comment type="function">
    <text evidence="13">Required for the formation of a threonylcarbamoyl group on adenosine at position 37 (t(6)A37) in tRNAs that read codons beginning with adenine.</text>
</comment>
<dbReference type="GO" id="GO:0008033">
    <property type="term" value="P:tRNA processing"/>
    <property type="evidence" value="ECO:0007669"/>
    <property type="project" value="UniProtKB-KW"/>
</dbReference>
<dbReference type="InterPro" id="IPR038385">
    <property type="entry name" value="Sua5/YwlC_C"/>
</dbReference>
<keyword evidence="9 13" id="KW-0547">Nucleotide-binding</keyword>
<dbReference type="GO" id="GO:0005524">
    <property type="term" value="F:ATP binding"/>
    <property type="evidence" value="ECO:0007669"/>
    <property type="project" value="UniProtKB-UniRule"/>
</dbReference>
<evidence type="ECO:0000256" key="7">
    <source>
        <dbReference type="ARBA" id="ARBA00022694"/>
    </source>
</evidence>
<accession>A0A7C3ZFW5</accession>
<dbReference type="GO" id="GO:0006450">
    <property type="term" value="P:regulation of translational fidelity"/>
    <property type="evidence" value="ECO:0007669"/>
    <property type="project" value="TreeGrafter"/>
</dbReference>
<dbReference type="InterPro" id="IPR010923">
    <property type="entry name" value="T(6)A37_SUA5"/>
</dbReference>
<name>A0A7C3ZFW5_ARCFL</name>
<dbReference type="EMBL" id="DTLB01000001">
    <property type="protein sequence ID" value="HFW31459.1"/>
    <property type="molecule type" value="Genomic_DNA"/>
</dbReference>
<comment type="similarity">
    <text evidence="2 13">Belongs to the SUA5 family.</text>
</comment>
<feature type="binding site" evidence="14">
    <location>
        <position position="212"/>
    </location>
    <ligand>
        <name>ATP</name>
        <dbReference type="ChEBI" id="CHEBI:30616"/>
    </ligand>
</feature>
<organism evidence="18">
    <name type="scientific">Archaeoglobus fulgidus</name>
    <dbReference type="NCBI Taxonomy" id="2234"/>
    <lineage>
        <taxon>Archaea</taxon>
        <taxon>Methanobacteriati</taxon>
        <taxon>Methanobacteriota</taxon>
        <taxon>Archaeoglobi</taxon>
        <taxon>Archaeoglobales</taxon>
        <taxon>Archaeoglobaceae</taxon>
        <taxon>Archaeoglobus</taxon>
    </lineage>
</organism>
<dbReference type="InterPro" id="IPR017945">
    <property type="entry name" value="DHBP_synth_RibB-like_a/b_dom"/>
</dbReference>
<dbReference type="NCBIfam" id="TIGR00057">
    <property type="entry name" value="L-threonylcarbamoyladenylate synthase"/>
    <property type="match status" value="1"/>
</dbReference>
<feature type="binding site" evidence="14">
    <location>
        <position position="31"/>
    </location>
    <ligand>
        <name>L-threonine</name>
        <dbReference type="ChEBI" id="CHEBI:57926"/>
    </ligand>
</feature>
<evidence type="ECO:0000256" key="9">
    <source>
        <dbReference type="ARBA" id="ARBA00022741"/>
    </source>
</evidence>
<feature type="binding site" evidence="14">
    <location>
        <position position="137"/>
    </location>
    <ligand>
        <name>ATP</name>
        <dbReference type="ChEBI" id="CHEBI:30616"/>
    </ligand>
</feature>
<evidence type="ECO:0000256" key="4">
    <source>
        <dbReference type="ARBA" id="ARBA00015492"/>
    </source>
</evidence>
<dbReference type="EC" id="2.7.7.87" evidence="3 13"/>
<feature type="binding site" evidence="14">
    <location>
        <position position="54"/>
    </location>
    <ligand>
        <name>ATP</name>
        <dbReference type="ChEBI" id="CHEBI:30616"/>
    </ligand>
</feature>
<dbReference type="Gene3D" id="3.40.50.11030">
    <property type="entry name" value="Threonylcarbamoyl-AMP synthase, C-terminal domain"/>
    <property type="match status" value="1"/>
</dbReference>
<feature type="binding site" evidence="14">
    <location>
        <position position="145"/>
    </location>
    <ligand>
        <name>ATP</name>
        <dbReference type="ChEBI" id="CHEBI:30616"/>
    </ligand>
</feature>
<keyword evidence="10 13" id="KW-0067">ATP-binding</keyword>
<dbReference type="PANTHER" id="PTHR17490:SF16">
    <property type="entry name" value="THREONYLCARBAMOYL-AMP SYNTHASE"/>
    <property type="match status" value="1"/>
</dbReference>
<dbReference type="Pfam" id="PF01300">
    <property type="entry name" value="Sua5_yciO_yrdC"/>
    <property type="match status" value="1"/>
</dbReference>
<feature type="binding site" evidence="14">
    <location>
        <position position="174"/>
    </location>
    <ligand>
        <name>L-threonine</name>
        <dbReference type="ChEBI" id="CHEBI:57926"/>
    </ligand>
</feature>
<dbReference type="EMBL" id="DSCQ01000058">
    <property type="protein sequence ID" value="HET21352.1"/>
    <property type="molecule type" value="Genomic_DNA"/>
</dbReference>
<evidence type="ECO:0000256" key="3">
    <source>
        <dbReference type="ARBA" id="ARBA00012584"/>
    </source>
</evidence>
<keyword evidence="5 13" id="KW-0963">Cytoplasm</keyword>
<keyword evidence="8 13" id="KW-0548">Nucleotidyltransferase</keyword>
<comment type="subcellular location">
    <subcellularLocation>
        <location evidence="1 13">Cytoplasm</location>
    </subcellularLocation>
</comment>